<comment type="caution">
    <text evidence="2">The sequence shown here is derived from an EMBL/GenBank/DDBJ whole genome shotgun (WGS) entry which is preliminary data.</text>
</comment>
<dbReference type="AlphaFoldDB" id="A0A917PA44"/>
<sequence length="78" mass="8509">MLPDRNGDTSGPVAEFHIDDPEPTAARRLEKRRSTLVPLPNPAACAAVINGRGRRSECPAGDTEHGHRENQWPGVGNW</sequence>
<reference evidence="2" key="2">
    <citation type="submission" date="2020-09" db="EMBL/GenBank/DDBJ databases">
        <authorList>
            <person name="Sun Q."/>
            <person name="Ohkuma M."/>
        </authorList>
    </citation>
    <scope>NUCLEOTIDE SEQUENCE</scope>
    <source>
        <strain evidence="2">JCM 3086</strain>
    </source>
</reference>
<proteinExistence type="predicted"/>
<evidence type="ECO:0000313" key="2">
    <source>
        <dbReference type="EMBL" id="GGJ68273.1"/>
    </source>
</evidence>
<feature type="region of interest" description="Disordered" evidence="1">
    <location>
        <begin position="1"/>
        <end position="24"/>
    </location>
</feature>
<feature type="compositionally biased region" description="Basic and acidic residues" evidence="1">
    <location>
        <begin position="54"/>
        <end position="70"/>
    </location>
</feature>
<reference evidence="2" key="1">
    <citation type="journal article" date="2014" name="Int. J. Syst. Evol. Microbiol.">
        <title>Complete genome sequence of Corynebacterium casei LMG S-19264T (=DSM 44701T), isolated from a smear-ripened cheese.</title>
        <authorList>
            <consortium name="US DOE Joint Genome Institute (JGI-PGF)"/>
            <person name="Walter F."/>
            <person name="Albersmeier A."/>
            <person name="Kalinowski J."/>
            <person name="Ruckert C."/>
        </authorList>
    </citation>
    <scope>NUCLEOTIDE SEQUENCE</scope>
    <source>
        <strain evidence="2">JCM 3086</strain>
    </source>
</reference>
<protein>
    <submittedName>
        <fullName evidence="2">Uncharacterized protein</fullName>
    </submittedName>
</protein>
<gene>
    <name evidence="2" type="ORF">GCM10010121_093800</name>
</gene>
<dbReference type="Proteomes" id="UP000657574">
    <property type="component" value="Unassembled WGS sequence"/>
</dbReference>
<dbReference type="EMBL" id="BMQA01000103">
    <property type="protein sequence ID" value="GGJ68273.1"/>
    <property type="molecule type" value="Genomic_DNA"/>
</dbReference>
<evidence type="ECO:0000256" key="1">
    <source>
        <dbReference type="SAM" id="MobiDB-lite"/>
    </source>
</evidence>
<evidence type="ECO:0000313" key="3">
    <source>
        <dbReference type="Proteomes" id="UP000657574"/>
    </source>
</evidence>
<keyword evidence="3" id="KW-1185">Reference proteome</keyword>
<feature type="region of interest" description="Disordered" evidence="1">
    <location>
        <begin position="51"/>
        <end position="78"/>
    </location>
</feature>
<accession>A0A917PA44</accession>
<organism evidence="2 3">
    <name type="scientific">Streptomyces brasiliensis</name>
    <dbReference type="NCBI Taxonomy" id="1954"/>
    <lineage>
        <taxon>Bacteria</taxon>
        <taxon>Bacillati</taxon>
        <taxon>Actinomycetota</taxon>
        <taxon>Actinomycetes</taxon>
        <taxon>Kitasatosporales</taxon>
        <taxon>Streptomycetaceae</taxon>
        <taxon>Streptomyces</taxon>
    </lineage>
</organism>
<name>A0A917PA44_9ACTN</name>